<reference evidence="5" key="1">
    <citation type="submission" date="2018-05" db="EMBL/GenBank/DDBJ databases">
        <authorList>
            <person name="Lanie J.A."/>
            <person name="Ng W.-L."/>
            <person name="Kazmierczak K.M."/>
            <person name="Andrzejewski T.M."/>
            <person name="Davidsen T.M."/>
            <person name="Wayne K.J."/>
            <person name="Tettelin H."/>
            <person name="Glass J.I."/>
            <person name="Rusch D."/>
            <person name="Podicherti R."/>
            <person name="Tsui H.-C.T."/>
            <person name="Winkler M.E."/>
        </authorList>
    </citation>
    <scope>NUCLEOTIDE SEQUENCE</scope>
</reference>
<sequence>MLTSRRSFFAMCGAIVLPGVSLGELIRTPWQGEGPFYPDRIPEDTDNDLVKNGHSTIEAGGKILNLMGSLVNRDSKPIKGMTAEIWQTDMNGVYLHTGSFGSKMRDDQFQGFGRSITDRNGHFFFRTIIPVEYPGRTPHIHLKLWNERENVLTTQLYIQGHSLNKEDFLFKRMTLAEQKINSMKLLPAQTNDSTEYVTSVRLVVFS</sequence>
<proteinExistence type="inferred from homology"/>
<evidence type="ECO:0000256" key="2">
    <source>
        <dbReference type="ARBA" id="ARBA00022964"/>
    </source>
</evidence>
<gene>
    <name evidence="5" type="ORF">METZ01_LOCUS258621</name>
</gene>
<dbReference type="AlphaFoldDB" id="A0A382J2X0"/>
<dbReference type="Pfam" id="PF00775">
    <property type="entry name" value="Dioxygenase_C"/>
    <property type="match status" value="1"/>
</dbReference>
<protein>
    <recommendedName>
        <fullName evidence="4">Intradiol ring-cleavage dioxygenases domain-containing protein</fullName>
    </recommendedName>
</protein>
<dbReference type="GO" id="GO:0016702">
    <property type="term" value="F:oxidoreductase activity, acting on single donors with incorporation of molecular oxygen, incorporation of two atoms of oxygen"/>
    <property type="evidence" value="ECO:0007669"/>
    <property type="project" value="InterPro"/>
</dbReference>
<name>A0A382J2X0_9ZZZZ</name>
<dbReference type="SUPFAM" id="SSF49482">
    <property type="entry name" value="Aromatic compound dioxygenase"/>
    <property type="match status" value="1"/>
</dbReference>
<evidence type="ECO:0000256" key="1">
    <source>
        <dbReference type="ARBA" id="ARBA00007825"/>
    </source>
</evidence>
<evidence type="ECO:0000256" key="3">
    <source>
        <dbReference type="ARBA" id="ARBA00023002"/>
    </source>
</evidence>
<evidence type="ECO:0000259" key="4">
    <source>
        <dbReference type="Pfam" id="PF00775"/>
    </source>
</evidence>
<accession>A0A382J2X0</accession>
<dbReference type="InterPro" id="IPR015889">
    <property type="entry name" value="Intradiol_dOase_core"/>
</dbReference>
<dbReference type="EMBL" id="UINC01071107">
    <property type="protein sequence ID" value="SVC05767.1"/>
    <property type="molecule type" value="Genomic_DNA"/>
</dbReference>
<organism evidence="5">
    <name type="scientific">marine metagenome</name>
    <dbReference type="NCBI Taxonomy" id="408172"/>
    <lineage>
        <taxon>unclassified sequences</taxon>
        <taxon>metagenomes</taxon>
        <taxon>ecological metagenomes</taxon>
    </lineage>
</organism>
<keyword evidence="2" id="KW-0223">Dioxygenase</keyword>
<feature type="domain" description="Intradiol ring-cleavage dioxygenases" evidence="4">
    <location>
        <begin position="33"/>
        <end position="182"/>
    </location>
</feature>
<keyword evidence="3" id="KW-0560">Oxidoreductase</keyword>
<dbReference type="PANTHER" id="PTHR33711:SF9">
    <property type="entry name" value="PROTOCATECHUATE 3,4-DIOXYGENASE ALPHA CHAIN"/>
    <property type="match status" value="1"/>
</dbReference>
<evidence type="ECO:0000313" key="5">
    <source>
        <dbReference type="EMBL" id="SVC05767.1"/>
    </source>
</evidence>
<comment type="similarity">
    <text evidence="1">Belongs to the intradiol ring-cleavage dioxygenase family.</text>
</comment>
<dbReference type="PANTHER" id="PTHR33711">
    <property type="entry name" value="DIOXYGENASE, PUTATIVE (AFU_ORTHOLOGUE AFUA_2G02910)-RELATED"/>
    <property type="match status" value="1"/>
</dbReference>
<dbReference type="InterPro" id="IPR000627">
    <property type="entry name" value="Intradiol_dOase_C"/>
</dbReference>
<dbReference type="GO" id="GO:0008199">
    <property type="term" value="F:ferric iron binding"/>
    <property type="evidence" value="ECO:0007669"/>
    <property type="project" value="InterPro"/>
</dbReference>
<dbReference type="Gene3D" id="2.60.130.10">
    <property type="entry name" value="Aromatic compound dioxygenase"/>
    <property type="match status" value="1"/>
</dbReference>
<dbReference type="InterPro" id="IPR050770">
    <property type="entry name" value="Intradiol_RC_Dioxygenase"/>
</dbReference>